<dbReference type="Proteomes" id="UP001337655">
    <property type="component" value="Unassembled WGS sequence"/>
</dbReference>
<dbReference type="SUPFAM" id="SSF51735">
    <property type="entry name" value="NAD(P)-binding Rossmann-fold domains"/>
    <property type="match status" value="1"/>
</dbReference>
<dbReference type="SMART" id="SM00829">
    <property type="entry name" value="PKS_ER"/>
    <property type="match status" value="1"/>
</dbReference>
<gene>
    <name evidence="5" type="ORF">LTR77_008763</name>
</gene>
<dbReference type="SUPFAM" id="SSF50129">
    <property type="entry name" value="GroES-like"/>
    <property type="match status" value="1"/>
</dbReference>
<dbReference type="InterPro" id="IPR013154">
    <property type="entry name" value="ADH-like_N"/>
</dbReference>
<comment type="caution">
    <text evidence="5">The sequence shown here is derived from an EMBL/GenBank/DDBJ whole genome shotgun (WGS) entry which is preliminary data.</text>
</comment>
<feature type="domain" description="Enoyl reductase (ER)" evidence="4">
    <location>
        <begin position="9"/>
        <end position="329"/>
    </location>
</feature>
<name>A0AAV9P243_9PEZI</name>
<evidence type="ECO:0000256" key="1">
    <source>
        <dbReference type="ARBA" id="ARBA00008072"/>
    </source>
</evidence>
<dbReference type="Gene3D" id="3.90.180.10">
    <property type="entry name" value="Medium-chain alcohol dehydrogenases, catalytic domain"/>
    <property type="match status" value="1"/>
</dbReference>
<dbReference type="PANTHER" id="PTHR45348:SF5">
    <property type="entry name" value="OXIDOREDUCTASE, PUTATIVE (AFU_ORTHOLOGUE AFUA_8G01420)-RELATED"/>
    <property type="match status" value="1"/>
</dbReference>
<keyword evidence="6" id="KW-1185">Reference proteome</keyword>
<dbReference type="InterPro" id="IPR020843">
    <property type="entry name" value="ER"/>
</dbReference>
<protein>
    <recommendedName>
        <fullName evidence="4">Enoyl reductase (ER) domain-containing protein</fullName>
    </recommendedName>
</protein>
<evidence type="ECO:0000259" key="4">
    <source>
        <dbReference type="SMART" id="SM00829"/>
    </source>
</evidence>
<dbReference type="AlphaFoldDB" id="A0AAV9P243"/>
<accession>A0AAV9P243</accession>
<proteinExistence type="inferred from homology"/>
<dbReference type="PANTHER" id="PTHR45348">
    <property type="entry name" value="HYPOTHETICAL OXIDOREDUCTASE (EUROFUNG)"/>
    <property type="match status" value="1"/>
</dbReference>
<dbReference type="Gene3D" id="3.40.50.720">
    <property type="entry name" value="NAD(P)-binding Rossmann-like Domain"/>
    <property type="match status" value="1"/>
</dbReference>
<dbReference type="InterPro" id="IPR011032">
    <property type="entry name" value="GroES-like_sf"/>
</dbReference>
<dbReference type="CDD" id="cd08249">
    <property type="entry name" value="enoyl_reductase_like"/>
    <property type="match status" value="1"/>
</dbReference>
<evidence type="ECO:0000256" key="2">
    <source>
        <dbReference type="ARBA" id="ARBA00011245"/>
    </source>
</evidence>
<evidence type="ECO:0000313" key="5">
    <source>
        <dbReference type="EMBL" id="KAK5165840.1"/>
    </source>
</evidence>
<dbReference type="Pfam" id="PF08240">
    <property type="entry name" value="ADH_N"/>
    <property type="match status" value="1"/>
</dbReference>
<reference evidence="5 6" key="1">
    <citation type="submission" date="2023-08" db="EMBL/GenBank/DDBJ databases">
        <title>Black Yeasts Isolated from many extreme environments.</title>
        <authorList>
            <person name="Coleine C."/>
            <person name="Stajich J.E."/>
            <person name="Selbmann L."/>
        </authorList>
    </citation>
    <scope>NUCLEOTIDE SEQUENCE [LARGE SCALE GENOMIC DNA]</scope>
    <source>
        <strain evidence="5 6">CCFEE 5935</strain>
    </source>
</reference>
<keyword evidence="3" id="KW-0560">Oxidoreductase</keyword>
<evidence type="ECO:0000256" key="3">
    <source>
        <dbReference type="ARBA" id="ARBA00023002"/>
    </source>
</evidence>
<evidence type="ECO:0000313" key="6">
    <source>
        <dbReference type="Proteomes" id="UP001337655"/>
    </source>
</evidence>
<dbReference type="EMBL" id="JAVRRT010000015">
    <property type="protein sequence ID" value="KAK5165840.1"/>
    <property type="molecule type" value="Genomic_DNA"/>
</dbReference>
<sequence>MKEALVSAGPIVTITDSPIPRPGPNQIVTKVVFSGSNPKDWKRPEWMSDKPPVNQGDDVSGVVHEVGEGVREFRKGDRVGAFHEMMAPGGSYAEYAVSWESTTFLLPENVSFEEGAAIPLAAMTAACGLYAKLRLPAPFLPNPNPTPLLIYGASSAVGYYTLQFALKSNLHPLICVAGRAAKHIEPLLDRSKGDTIVDYRQEDAKVVEDLKKALGGKKLEHAYDAVSEKGSYQNIAQVLSHTTGKITFVLPGKKYDDLPAGIEKSVTRVGDVHGTPDDLKEFGYVYFRYISKGLAEGWFRAQPYEVVEGGLEGVQKGLEGLKEGRASAVKYIFKISDTPGVGS</sequence>
<dbReference type="GeneID" id="89930095"/>
<comment type="subunit">
    <text evidence="2">Monomer.</text>
</comment>
<dbReference type="InterPro" id="IPR036291">
    <property type="entry name" value="NAD(P)-bd_dom_sf"/>
</dbReference>
<organism evidence="5 6">
    <name type="scientific">Saxophila tyrrhenica</name>
    <dbReference type="NCBI Taxonomy" id="1690608"/>
    <lineage>
        <taxon>Eukaryota</taxon>
        <taxon>Fungi</taxon>
        <taxon>Dikarya</taxon>
        <taxon>Ascomycota</taxon>
        <taxon>Pezizomycotina</taxon>
        <taxon>Dothideomycetes</taxon>
        <taxon>Dothideomycetidae</taxon>
        <taxon>Mycosphaerellales</taxon>
        <taxon>Extremaceae</taxon>
        <taxon>Saxophila</taxon>
    </lineage>
</organism>
<dbReference type="GO" id="GO:0016651">
    <property type="term" value="F:oxidoreductase activity, acting on NAD(P)H"/>
    <property type="evidence" value="ECO:0007669"/>
    <property type="project" value="InterPro"/>
</dbReference>
<dbReference type="RefSeq" id="XP_064655852.1">
    <property type="nucleotide sequence ID" value="XM_064805993.1"/>
</dbReference>
<dbReference type="InterPro" id="IPR047122">
    <property type="entry name" value="Trans-enoyl_RdTase-like"/>
</dbReference>
<comment type="similarity">
    <text evidence="1">Belongs to the zinc-containing alcohol dehydrogenase family.</text>
</comment>